<dbReference type="Pfam" id="PF13649">
    <property type="entry name" value="Methyltransf_25"/>
    <property type="match status" value="1"/>
</dbReference>
<name>A0A1H8RSA1_9EURY</name>
<keyword evidence="3" id="KW-1185">Reference proteome</keyword>
<dbReference type="SUPFAM" id="SSF53335">
    <property type="entry name" value="S-adenosyl-L-methionine-dependent methyltransferases"/>
    <property type="match status" value="1"/>
</dbReference>
<dbReference type="CDD" id="cd02440">
    <property type="entry name" value="AdoMet_MTases"/>
    <property type="match status" value="1"/>
</dbReference>
<evidence type="ECO:0000313" key="2">
    <source>
        <dbReference type="EMBL" id="SEO69250.1"/>
    </source>
</evidence>
<evidence type="ECO:0000259" key="1">
    <source>
        <dbReference type="Pfam" id="PF13649"/>
    </source>
</evidence>
<dbReference type="EMBL" id="FODV01000004">
    <property type="protein sequence ID" value="SEO69250.1"/>
    <property type="molecule type" value="Genomic_DNA"/>
</dbReference>
<keyword evidence="2" id="KW-0808">Transferase</keyword>
<dbReference type="InterPro" id="IPR041698">
    <property type="entry name" value="Methyltransf_25"/>
</dbReference>
<dbReference type="GO" id="GO:0032259">
    <property type="term" value="P:methylation"/>
    <property type="evidence" value="ECO:0007669"/>
    <property type="project" value="UniProtKB-KW"/>
</dbReference>
<reference evidence="3" key="1">
    <citation type="submission" date="2016-10" db="EMBL/GenBank/DDBJ databases">
        <authorList>
            <person name="Varghese N."/>
            <person name="Submissions S."/>
        </authorList>
    </citation>
    <scope>NUCLEOTIDE SEQUENCE [LARGE SCALE GENOMIC DNA]</scope>
    <source>
        <strain evidence="3">CGMCC 1.10121</strain>
    </source>
</reference>
<gene>
    <name evidence="2" type="ORF">SAMN04487948_104205</name>
</gene>
<dbReference type="RefSeq" id="WP_170864769.1">
    <property type="nucleotide sequence ID" value="NZ_FODV01000004.1"/>
</dbReference>
<dbReference type="OrthoDB" id="307294at2157"/>
<organism evidence="2 3">
    <name type="scientific">Halogranum amylolyticum</name>
    <dbReference type="NCBI Taxonomy" id="660520"/>
    <lineage>
        <taxon>Archaea</taxon>
        <taxon>Methanobacteriati</taxon>
        <taxon>Methanobacteriota</taxon>
        <taxon>Stenosarchaea group</taxon>
        <taxon>Halobacteria</taxon>
        <taxon>Halobacteriales</taxon>
        <taxon>Haloferacaceae</taxon>
    </lineage>
</organism>
<dbReference type="Proteomes" id="UP000199126">
    <property type="component" value="Unassembled WGS sequence"/>
</dbReference>
<dbReference type="AlphaFoldDB" id="A0A1H8RSA1"/>
<dbReference type="Gene3D" id="2.20.130.10">
    <property type="entry name" value="CAC2371-like domains"/>
    <property type="match status" value="1"/>
</dbReference>
<protein>
    <submittedName>
        <fullName evidence="2">Methyltransferase domain-containing protein</fullName>
    </submittedName>
</protein>
<sequence>MTDARPARTFAEACEAVLQDPDGEHSLATTLAPLADRLAADAEDDYDRQFRTVTERTPRTAETVLAVDCGVGGLLPRLEARFPHVVGLDAHPDLLAFAERRVRHAVLEDGDVTDCDLGRRFDAVVAFEYAVSQFASDGDLAACFATVADHLAPDGVLVFDAVVDPVAVDAETVGVFTDERYRLERAVDVVPAPTLPGVERRIDYRVTDLESGREATTSERQQIRTVDVEAVQTALATAGFGRVTVDHDAAGEGAILVTARR</sequence>
<dbReference type="GO" id="GO:0008168">
    <property type="term" value="F:methyltransferase activity"/>
    <property type="evidence" value="ECO:0007669"/>
    <property type="project" value="UniProtKB-KW"/>
</dbReference>
<proteinExistence type="predicted"/>
<evidence type="ECO:0000313" key="3">
    <source>
        <dbReference type="Proteomes" id="UP000199126"/>
    </source>
</evidence>
<feature type="domain" description="Methyltransferase" evidence="1">
    <location>
        <begin position="64"/>
        <end position="155"/>
    </location>
</feature>
<dbReference type="Gene3D" id="3.40.50.150">
    <property type="entry name" value="Vaccinia Virus protein VP39"/>
    <property type="match status" value="1"/>
</dbReference>
<keyword evidence="2" id="KW-0489">Methyltransferase</keyword>
<dbReference type="InterPro" id="IPR029063">
    <property type="entry name" value="SAM-dependent_MTases_sf"/>
</dbReference>
<accession>A0A1H8RSA1</accession>